<protein>
    <submittedName>
        <fullName evidence="1">Uncharacterized protein</fullName>
    </submittedName>
</protein>
<name>A0A315Y157_RUMFL</name>
<gene>
    <name evidence="1" type="ORF">IE37_01865</name>
</gene>
<dbReference type="RefSeq" id="WP_181380290.1">
    <property type="nucleotide sequence ID" value="NZ_QGDI01000007.1"/>
</dbReference>
<dbReference type="Proteomes" id="UP000245720">
    <property type="component" value="Unassembled WGS sequence"/>
</dbReference>
<dbReference type="AlphaFoldDB" id="A0A315Y157"/>
<sequence length="56" mass="6522">MKIIGIILLILFSVGLIFFIKGKIHERRPWYDDDFFDDLKTDAVLDRISVIACISH</sequence>
<proteinExistence type="predicted"/>
<comment type="caution">
    <text evidence="1">The sequence shown here is derived from an EMBL/GenBank/DDBJ whole genome shotgun (WGS) entry which is preliminary data.</text>
</comment>
<evidence type="ECO:0000313" key="1">
    <source>
        <dbReference type="EMBL" id="PWJ12175.1"/>
    </source>
</evidence>
<evidence type="ECO:0000313" key="2">
    <source>
        <dbReference type="Proteomes" id="UP000245720"/>
    </source>
</evidence>
<reference evidence="1 2" key="1">
    <citation type="submission" date="2018-05" db="EMBL/GenBank/DDBJ databases">
        <title>The Hungate 1000. A catalogue of reference genomes from the rumen microbiome.</title>
        <authorList>
            <person name="Kelly W."/>
        </authorList>
    </citation>
    <scope>NUCLEOTIDE SEQUENCE [LARGE SCALE GENOMIC DNA]</scope>
    <source>
        <strain evidence="1 2">SAb67</strain>
    </source>
</reference>
<accession>A0A315Y157</accession>
<dbReference type="EMBL" id="QGDI01000007">
    <property type="protein sequence ID" value="PWJ12175.1"/>
    <property type="molecule type" value="Genomic_DNA"/>
</dbReference>
<organism evidence="1 2">
    <name type="scientific">Ruminococcus flavefaciens</name>
    <dbReference type="NCBI Taxonomy" id="1265"/>
    <lineage>
        <taxon>Bacteria</taxon>
        <taxon>Bacillati</taxon>
        <taxon>Bacillota</taxon>
        <taxon>Clostridia</taxon>
        <taxon>Eubacteriales</taxon>
        <taxon>Oscillospiraceae</taxon>
        <taxon>Ruminococcus</taxon>
    </lineage>
</organism>